<gene>
    <name evidence="1" type="ORF">A3C72_01810</name>
</gene>
<dbReference type="InterPro" id="IPR007833">
    <property type="entry name" value="Capsule_polysaccharide_synth"/>
</dbReference>
<reference evidence="1 2" key="1">
    <citation type="journal article" date="2016" name="Nat. Commun.">
        <title>Thousands of microbial genomes shed light on interconnected biogeochemical processes in an aquifer system.</title>
        <authorList>
            <person name="Anantharaman K."/>
            <person name="Brown C.T."/>
            <person name="Hug L.A."/>
            <person name="Sharon I."/>
            <person name="Castelle C.J."/>
            <person name="Probst A.J."/>
            <person name="Thomas B.C."/>
            <person name="Singh A."/>
            <person name="Wilkins M.J."/>
            <person name="Karaoz U."/>
            <person name="Brodie E.L."/>
            <person name="Williams K.H."/>
            <person name="Hubbard S.S."/>
            <person name="Banfield J.F."/>
        </authorList>
    </citation>
    <scope>NUCLEOTIDE SEQUENCE [LARGE SCALE GENOMIC DNA]</scope>
</reference>
<dbReference type="InterPro" id="IPR043148">
    <property type="entry name" value="TagF_C"/>
</dbReference>
<dbReference type="Pfam" id="PF05159">
    <property type="entry name" value="Capsule_synth"/>
    <property type="match status" value="1"/>
</dbReference>
<evidence type="ECO:0000313" key="2">
    <source>
        <dbReference type="Proteomes" id="UP000177130"/>
    </source>
</evidence>
<evidence type="ECO:0008006" key="3">
    <source>
        <dbReference type="Google" id="ProtNLM"/>
    </source>
</evidence>
<sequence>MAKKVCFFLQRRFAYLGHALAYNLLKNGSAKEICAYVTLRSSYDFIKNQKDLHYTGLLLDEDIYKDALKKGSVNFEYLNKLEATYGLPNLWPYLYLDRVLMNGQLIREYPYNRPTASFDDMLRIIEHSAKTIEKFLDDEKPDAIVFSVIGSLAPLLLYQMAKKKGIQTICIDLTRIKNGVGLSEDFKTFSWVDSIYEKLQAGTLKSQYLENAEKFIEEFRKSPEPYLKELKPEFNNQVGRAANISFLKPKQLIRTIFWHIRQLYLDLKQKENDYTDIKIWWIVFDKFMRKSRGLFGYHNFWEKIPKKENFAYYPLHYETETATLLYAPLYVNQIELIKQTARALPVGMYLYVKEHPRMIGYRKRNFYRDIKKIPNVRLIQPTYYGPTLVKEAKIIVTITSTAGWEGVMLGKPVITFGDIYYNKLPNVSRCRSFEDLALLIKNKLANTGHDEKSLIHYVAALMEESVNIDYVNLWAFPDEKALLADPAMIELAKLLHLKMNI</sequence>
<dbReference type="SUPFAM" id="SSF53756">
    <property type="entry name" value="UDP-Glycosyltransferase/glycogen phosphorylase"/>
    <property type="match status" value="1"/>
</dbReference>
<accession>A0A1G2ML71</accession>
<protein>
    <recommendedName>
        <fullName evidence="3">Capsule polysaccharide biosynthesis protein</fullName>
    </recommendedName>
</protein>
<dbReference type="Gene3D" id="3.40.50.12580">
    <property type="match status" value="1"/>
</dbReference>
<dbReference type="AlphaFoldDB" id="A0A1G2ML71"/>
<dbReference type="Proteomes" id="UP000177130">
    <property type="component" value="Unassembled WGS sequence"/>
</dbReference>
<dbReference type="EMBL" id="MHRK01000008">
    <property type="protein sequence ID" value="OHA24613.1"/>
    <property type="molecule type" value="Genomic_DNA"/>
</dbReference>
<organism evidence="1 2">
    <name type="scientific">Candidatus Taylorbacteria bacterium RIFCSPHIGHO2_02_FULL_43_32b</name>
    <dbReference type="NCBI Taxonomy" id="1802306"/>
    <lineage>
        <taxon>Bacteria</taxon>
        <taxon>Candidatus Tayloriibacteriota</taxon>
    </lineage>
</organism>
<comment type="caution">
    <text evidence="1">The sequence shown here is derived from an EMBL/GenBank/DDBJ whole genome shotgun (WGS) entry which is preliminary data.</text>
</comment>
<dbReference type="GO" id="GO:0015774">
    <property type="term" value="P:polysaccharide transport"/>
    <property type="evidence" value="ECO:0007669"/>
    <property type="project" value="InterPro"/>
</dbReference>
<dbReference type="STRING" id="1802306.A3C72_01810"/>
<dbReference type="GO" id="GO:0000271">
    <property type="term" value="P:polysaccharide biosynthetic process"/>
    <property type="evidence" value="ECO:0007669"/>
    <property type="project" value="InterPro"/>
</dbReference>
<proteinExistence type="predicted"/>
<evidence type="ECO:0000313" key="1">
    <source>
        <dbReference type="EMBL" id="OHA24613.1"/>
    </source>
</evidence>
<name>A0A1G2ML71_9BACT</name>